<accession>A0A4Y2LNN8</accession>
<dbReference type="Gene3D" id="3.40.50.2300">
    <property type="match status" value="1"/>
</dbReference>
<name>A0A4Y2LNN8_ARAVE</name>
<comment type="caution">
    <text evidence="1">The sequence shown here is derived from an EMBL/GenBank/DDBJ whole genome shotgun (WGS) entry which is preliminary data.</text>
</comment>
<dbReference type="Proteomes" id="UP000499080">
    <property type="component" value="Unassembled WGS sequence"/>
</dbReference>
<dbReference type="EMBL" id="BGPR01006118">
    <property type="protein sequence ID" value="GBN16202.1"/>
    <property type="molecule type" value="Genomic_DNA"/>
</dbReference>
<organism evidence="1 2">
    <name type="scientific">Araneus ventricosus</name>
    <name type="common">Orbweaver spider</name>
    <name type="synonym">Epeira ventricosa</name>
    <dbReference type="NCBI Taxonomy" id="182803"/>
    <lineage>
        <taxon>Eukaryota</taxon>
        <taxon>Metazoa</taxon>
        <taxon>Ecdysozoa</taxon>
        <taxon>Arthropoda</taxon>
        <taxon>Chelicerata</taxon>
        <taxon>Arachnida</taxon>
        <taxon>Araneae</taxon>
        <taxon>Araneomorphae</taxon>
        <taxon>Entelegynae</taxon>
        <taxon>Araneoidea</taxon>
        <taxon>Araneidae</taxon>
        <taxon>Araneus</taxon>
    </lineage>
</organism>
<reference evidence="1 2" key="1">
    <citation type="journal article" date="2019" name="Sci. Rep.">
        <title>Orb-weaving spider Araneus ventricosus genome elucidates the spidroin gene catalogue.</title>
        <authorList>
            <person name="Kono N."/>
            <person name="Nakamura H."/>
            <person name="Ohtoshi R."/>
            <person name="Moran D.A.P."/>
            <person name="Shinohara A."/>
            <person name="Yoshida Y."/>
            <person name="Fujiwara M."/>
            <person name="Mori M."/>
            <person name="Tomita M."/>
            <person name="Arakawa K."/>
        </authorList>
    </citation>
    <scope>NUCLEOTIDE SEQUENCE [LARGE SCALE GENOMIC DNA]</scope>
</reference>
<proteinExistence type="predicted"/>
<evidence type="ECO:0000313" key="1">
    <source>
        <dbReference type="EMBL" id="GBN16202.1"/>
    </source>
</evidence>
<sequence length="95" mass="11157">MRSVLRLRAFSVHSYANTEKLHLVICSMYQKLALIRLQELLKDPIIKQRRVVVKQFEENNDYRKTLKELGRKGIKNFVVDVETPNVPLLLRHVSA</sequence>
<keyword evidence="2" id="KW-1185">Reference proteome</keyword>
<protein>
    <submittedName>
        <fullName evidence="1">Uncharacterized protein</fullName>
    </submittedName>
</protein>
<dbReference type="OrthoDB" id="5984008at2759"/>
<evidence type="ECO:0000313" key="2">
    <source>
        <dbReference type="Proteomes" id="UP000499080"/>
    </source>
</evidence>
<dbReference type="AlphaFoldDB" id="A0A4Y2LNN8"/>
<gene>
    <name evidence="1" type="ORF">AVEN_260873_1</name>
</gene>